<evidence type="ECO:0000256" key="1">
    <source>
        <dbReference type="SAM" id="Phobius"/>
    </source>
</evidence>
<sequence length="202" mass="19544">MGSCRLALCARLTLCAGAVLAAAFTPAAYAADGAVSVSPVSPAPGSDVQLRALGCTGTTGTAVSTAFVADARLTGQGGVLVGDTRVRSSATPGAYEVKVSCDGRQDRVTGTVTVTAPGGPTSLRSALAVPTALTSALAVPNGLASPVAPVHAGGGGTAHFASVDARSSSPGTKHAVIGLVLASAAAVAVAVRSARRGHDTRD</sequence>
<keyword evidence="1" id="KW-0812">Transmembrane</keyword>
<keyword evidence="2" id="KW-0732">Signal</keyword>
<keyword evidence="1" id="KW-1133">Transmembrane helix</keyword>
<dbReference type="EMBL" id="FONR01000008">
    <property type="protein sequence ID" value="SFF54725.1"/>
    <property type="molecule type" value="Genomic_DNA"/>
</dbReference>
<dbReference type="RefSeq" id="WP_075029149.1">
    <property type="nucleotide sequence ID" value="NZ_FONR01000008.1"/>
</dbReference>
<gene>
    <name evidence="3" type="ORF">SAMN02787118_108195</name>
</gene>
<keyword evidence="1" id="KW-0472">Membrane</keyword>
<dbReference type="Proteomes" id="UP000181942">
    <property type="component" value="Unassembled WGS sequence"/>
</dbReference>
<feature type="signal peptide" evidence="2">
    <location>
        <begin position="1"/>
        <end position="30"/>
    </location>
</feature>
<evidence type="ECO:0000313" key="3">
    <source>
        <dbReference type="EMBL" id="SFF54725.1"/>
    </source>
</evidence>
<evidence type="ECO:0000256" key="2">
    <source>
        <dbReference type="SAM" id="SignalP"/>
    </source>
</evidence>
<protein>
    <submittedName>
        <fullName evidence="3">Uncharacterized protein</fullName>
    </submittedName>
</protein>
<name>A0A1I2JIN1_9ACTN</name>
<reference evidence="3 4" key="1">
    <citation type="submission" date="2016-10" db="EMBL/GenBank/DDBJ databases">
        <authorList>
            <person name="de Groot N.N."/>
        </authorList>
    </citation>
    <scope>NUCLEOTIDE SEQUENCE [LARGE SCALE GENOMIC DNA]</scope>
    <source>
        <strain evidence="3 4">OK461</strain>
    </source>
</reference>
<feature type="chain" id="PRO_5010165931" evidence="2">
    <location>
        <begin position="31"/>
        <end position="202"/>
    </location>
</feature>
<organism evidence="3 4">
    <name type="scientific">Streptomyces mirabilis</name>
    <dbReference type="NCBI Taxonomy" id="68239"/>
    <lineage>
        <taxon>Bacteria</taxon>
        <taxon>Bacillati</taxon>
        <taxon>Actinomycetota</taxon>
        <taxon>Actinomycetes</taxon>
        <taxon>Kitasatosporales</taxon>
        <taxon>Streptomycetaceae</taxon>
        <taxon>Streptomyces</taxon>
    </lineage>
</organism>
<proteinExistence type="predicted"/>
<accession>A0A1I2JIN1</accession>
<dbReference type="AlphaFoldDB" id="A0A1I2JIN1"/>
<feature type="transmembrane region" description="Helical" evidence="1">
    <location>
        <begin position="175"/>
        <end position="194"/>
    </location>
</feature>
<evidence type="ECO:0000313" key="4">
    <source>
        <dbReference type="Proteomes" id="UP000181942"/>
    </source>
</evidence>